<dbReference type="PANTHER" id="PTHR43285">
    <property type="entry name" value="ANTHRANILATE PHOSPHORIBOSYLTRANSFERASE"/>
    <property type="match status" value="1"/>
</dbReference>
<dbReference type="PANTHER" id="PTHR43285:SF2">
    <property type="entry name" value="ANTHRANILATE PHOSPHORIBOSYLTRANSFERASE"/>
    <property type="match status" value="1"/>
</dbReference>
<dbReference type="Pfam" id="PF00591">
    <property type="entry name" value="Glycos_transf_3"/>
    <property type="match status" value="1"/>
</dbReference>
<proteinExistence type="predicted"/>
<evidence type="ECO:0000313" key="5">
    <source>
        <dbReference type="EMBL" id="CAG8784749.1"/>
    </source>
</evidence>
<dbReference type="GO" id="GO:0000162">
    <property type="term" value="P:L-tryptophan biosynthetic process"/>
    <property type="evidence" value="ECO:0007669"/>
    <property type="project" value="InterPro"/>
</dbReference>
<dbReference type="Proteomes" id="UP000789342">
    <property type="component" value="Unassembled WGS sequence"/>
</dbReference>
<protein>
    <submittedName>
        <fullName evidence="5">17559_t:CDS:1</fullName>
    </submittedName>
</protein>
<dbReference type="Pfam" id="PF02885">
    <property type="entry name" value="Glycos_trans_3N"/>
    <property type="match status" value="1"/>
</dbReference>
<organism evidence="5 6">
    <name type="scientific">Acaulospora morrowiae</name>
    <dbReference type="NCBI Taxonomy" id="94023"/>
    <lineage>
        <taxon>Eukaryota</taxon>
        <taxon>Fungi</taxon>
        <taxon>Fungi incertae sedis</taxon>
        <taxon>Mucoromycota</taxon>
        <taxon>Glomeromycotina</taxon>
        <taxon>Glomeromycetes</taxon>
        <taxon>Diversisporales</taxon>
        <taxon>Acaulosporaceae</taxon>
        <taxon>Acaulospora</taxon>
    </lineage>
</organism>
<evidence type="ECO:0000256" key="2">
    <source>
        <dbReference type="ARBA" id="ARBA00022679"/>
    </source>
</evidence>
<dbReference type="InterPro" id="IPR000312">
    <property type="entry name" value="Glycosyl_Trfase_fam3"/>
</dbReference>
<dbReference type="SUPFAM" id="SSF47648">
    <property type="entry name" value="Nucleoside phosphorylase/phosphoribosyltransferase N-terminal domain"/>
    <property type="match status" value="1"/>
</dbReference>
<keyword evidence="1" id="KW-0328">Glycosyltransferase</keyword>
<reference evidence="5" key="1">
    <citation type="submission" date="2021-06" db="EMBL/GenBank/DDBJ databases">
        <authorList>
            <person name="Kallberg Y."/>
            <person name="Tangrot J."/>
            <person name="Rosling A."/>
        </authorList>
    </citation>
    <scope>NUCLEOTIDE SEQUENCE</scope>
    <source>
        <strain evidence="5">CL551</strain>
    </source>
</reference>
<dbReference type="InterPro" id="IPR005940">
    <property type="entry name" value="Anthranilate_Pribosyl_Tfrase"/>
</dbReference>
<dbReference type="GO" id="GO:0005829">
    <property type="term" value="C:cytosol"/>
    <property type="evidence" value="ECO:0007669"/>
    <property type="project" value="TreeGrafter"/>
</dbReference>
<feature type="domain" description="Glycosyl transferase family 3 N-terminal" evidence="4">
    <location>
        <begin position="5"/>
        <end position="70"/>
    </location>
</feature>
<evidence type="ECO:0000313" key="6">
    <source>
        <dbReference type="Proteomes" id="UP000789342"/>
    </source>
</evidence>
<keyword evidence="2" id="KW-0808">Transferase</keyword>
<accession>A0A9N9JK22</accession>
<comment type="caution">
    <text evidence="5">The sequence shown here is derived from an EMBL/GenBank/DDBJ whole genome shotgun (WGS) entry which is preliminary data.</text>
</comment>
<gene>
    <name evidence="5" type="ORF">AMORRO_LOCUS17619</name>
</gene>
<evidence type="ECO:0000259" key="3">
    <source>
        <dbReference type="Pfam" id="PF00591"/>
    </source>
</evidence>
<keyword evidence="6" id="KW-1185">Reference proteome</keyword>
<dbReference type="SUPFAM" id="SSF52418">
    <property type="entry name" value="Nucleoside phosphorylase/phosphoribosyltransferase catalytic domain"/>
    <property type="match status" value="1"/>
</dbReference>
<dbReference type="AlphaFoldDB" id="A0A9N9JK22"/>
<dbReference type="InterPro" id="IPR017459">
    <property type="entry name" value="Glycosyl_Trfase_fam3_N_dom"/>
</dbReference>
<name>A0A9N9JK22_9GLOM</name>
<dbReference type="Gene3D" id="3.40.1030.10">
    <property type="entry name" value="Nucleoside phosphorylase/phosphoribosyltransferase catalytic domain"/>
    <property type="match status" value="1"/>
</dbReference>
<evidence type="ECO:0000256" key="1">
    <source>
        <dbReference type="ARBA" id="ARBA00022676"/>
    </source>
</evidence>
<feature type="domain" description="Glycosyl transferase family 3" evidence="3">
    <location>
        <begin position="83"/>
        <end position="180"/>
    </location>
</feature>
<dbReference type="GO" id="GO:0004048">
    <property type="term" value="F:anthranilate phosphoribosyltransferase activity"/>
    <property type="evidence" value="ECO:0007669"/>
    <property type="project" value="InterPro"/>
</dbReference>
<feature type="non-terminal residue" evidence="5">
    <location>
        <position position="180"/>
    </location>
</feature>
<evidence type="ECO:0000259" key="4">
    <source>
        <dbReference type="Pfam" id="PF02885"/>
    </source>
</evidence>
<dbReference type="InterPro" id="IPR035902">
    <property type="entry name" value="Nuc_phospho_transferase"/>
</dbReference>
<sequence>MSTIQEIIKILILRPDDFTKTHAHTAIAEIMRQEATSAQIAAFLVSLKLQNKDTDPEIVTSCVNSMLDFAVELDFSMYDGLQDSLVDIVGTGGDGMNTFNVSTTSAIVIAGAGCKVAKFGNRSASGRCGAADILEKVGCDIINLKASRVPHIIDSSNFCFLFAPTFHPAVKNAAAPRREI</sequence>
<dbReference type="OrthoDB" id="427800at2759"/>
<dbReference type="Gene3D" id="1.20.970.10">
    <property type="entry name" value="Transferase, Pyrimidine Nucleoside Phosphorylase, Chain C"/>
    <property type="match status" value="1"/>
</dbReference>
<dbReference type="EMBL" id="CAJVPV010055620">
    <property type="protein sequence ID" value="CAG8784749.1"/>
    <property type="molecule type" value="Genomic_DNA"/>
</dbReference>
<dbReference type="InterPro" id="IPR036320">
    <property type="entry name" value="Glycosyl_Trfase_fam3_N_dom_sf"/>
</dbReference>